<dbReference type="InterPro" id="IPR011990">
    <property type="entry name" value="TPR-like_helical_dom_sf"/>
</dbReference>
<proteinExistence type="predicted"/>
<dbReference type="STRING" id="945553.A0A0D2P420"/>
<dbReference type="AlphaFoldDB" id="A0A0D2P420"/>
<dbReference type="EMBL" id="KN817531">
    <property type="protein sequence ID" value="KJA25619.1"/>
    <property type="molecule type" value="Genomic_DNA"/>
</dbReference>
<dbReference type="Proteomes" id="UP000054270">
    <property type="component" value="Unassembled WGS sequence"/>
</dbReference>
<evidence type="ECO:0008006" key="3">
    <source>
        <dbReference type="Google" id="ProtNLM"/>
    </source>
</evidence>
<reference evidence="2" key="1">
    <citation type="submission" date="2014-04" db="EMBL/GenBank/DDBJ databases">
        <title>Evolutionary Origins and Diversification of the Mycorrhizal Mutualists.</title>
        <authorList>
            <consortium name="DOE Joint Genome Institute"/>
            <consortium name="Mycorrhizal Genomics Consortium"/>
            <person name="Kohler A."/>
            <person name="Kuo A."/>
            <person name="Nagy L.G."/>
            <person name="Floudas D."/>
            <person name="Copeland A."/>
            <person name="Barry K.W."/>
            <person name="Cichocki N."/>
            <person name="Veneault-Fourrey C."/>
            <person name="LaButti K."/>
            <person name="Lindquist E.A."/>
            <person name="Lipzen A."/>
            <person name="Lundell T."/>
            <person name="Morin E."/>
            <person name="Murat C."/>
            <person name="Riley R."/>
            <person name="Ohm R."/>
            <person name="Sun H."/>
            <person name="Tunlid A."/>
            <person name="Henrissat B."/>
            <person name="Grigoriev I.V."/>
            <person name="Hibbett D.S."/>
            <person name="Martin F."/>
        </authorList>
    </citation>
    <scope>NUCLEOTIDE SEQUENCE [LARGE SCALE GENOMIC DNA]</scope>
    <source>
        <strain evidence="2">FD-334 SS-4</strain>
    </source>
</reference>
<accession>A0A0D2P420</accession>
<sequence length="392" mass="43569">MEALEKVADGNSLAKATEVIGRFQAVVISKPKWDTSRSTVWAPATYTTILKNNQKFDQAISYAQGFLSSWKDAHIASNSPSIAYVYIQCSKAQSDTLRQQGKLDEALQCNTQALDFAESCYQPGHFDASRRMIANAQIYLLCDLGRSQEAVYFSQKQLETYSETNVESIITGLQCLGLAQIYNCMPHQAIDTAEEAVSRCRSEISKGETYPYAWLFMSLLILADGLFDVGRVDEALVHVHEARNVSSVTSQLSSSKAVHQAILTRESRLLFVKRDYPEVSVLVVEMMAYDKELMETNDLFACRRFARTLRLAGLVFCCSGQHEKGVESVKELAVVMERLSVSNPAFAHGTQYTLDTETRRGMWQMIQAAARSDLECNHQDGVLKDGGGVSGC</sequence>
<gene>
    <name evidence="1" type="ORF">HYPSUDRAFT_37655</name>
</gene>
<evidence type="ECO:0000313" key="2">
    <source>
        <dbReference type="Proteomes" id="UP000054270"/>
    </source>
</evidence>
<keyword evidence="2" id="KW-1185">Reference proteome</keyword>
<name>A0A0D2P420_HYPSF</name>
<dbReference type="SUPFAM" id="SSF48452">
    <property type="entry name" value="TPR-like"/>
    <property type="match status" value="1"/>
</dbReference>
<evidence type="ECO:0000313" key="1">
    <source>
        <dbReference type="EMBL" id="KJA25619.1"/>
    </source>
</evidence>
<protein>
    <recommendedName>
        <fullName evidence="3">MalT-like TPR region domain-containing protein</fullName>
    </recommendedName>
</protein>
<organism evidence="1 2">
    <name type="scientific">Hypholoma sublateritium (strain FD-334 SS-4)</name>
    <dbReference type="NCBI Taxonomy" id="945553"/>
    <lineage>
        <taxon>Eukaryota</taxon>
        <taxon>Fungi</taxon>
        <taxon>Dikarya</taxon>
        <taxon>Basidiomycota</taxon>
        <taxon>Agaricomycotina</taxon>
        <taxon>Agaricomycetes</taxon>
        <taxon>Agaricomycetidae</taxon>
        <taxon>Agaricales</taxon>
        <taxon>Agaricineae</taxon>
        <taxon>Strophariaceae</taxon>
        <taxon>Hypholoma</taxon>
    </lineage>
</organism>
<dbReference type="Gene3D" id="1.25.40.10">
    <property type="entry name" value="Tetratricopeptide repeat domain"/>
    <property type="match status" value="1"/>
</dbReference>